<proteinExistence type="predicted"/>
<accession>A0ABR3V578</accession>
<keyword evidence="1" id="KW-0472">Membrane</keyword>
<comment type="caution">
    <text evidence="2">The sequence shown here is derived from an EMBL/GenBank/DDBJ whole genome shotgun (WGS) entry which is preliminary data.</text>
</comment>
<organism evidence="2 3">
    <name type="scientific">Phialemonium thermophilum</name>
    <dbReference type="NCBI Taxonomy" id="223376"/>
    <lineage>
        <taxon>Eukaryota</taxon>
        <taxon>Fungi</taxon>
        <taxon>Dikarya</taxon>
        <taxon>Ascomycota</taxon>
        <taxon>Pezizomycotina</taxon>
        <taxon>Sordariomycetes</taxon>
        <taxon>Sordariomycetidae</taxon>
        <taxon>Cephalothecales</taxon>
        <taxon>Cephalothecaceae</taxon>
        <taxon>Phialemonium</taxon>
    </lineage>
</organism>
<protein>
    <submittedName>
        <fullName evidence="2">Uncharacterized protein</fullName>
    </submittedName>
</protein>
<dbReference type="Proteomes" id="UP001586593">
    <property type="component" value="Unassembled WGS sequence"/>
</dbReference>
<keyword evidence="1" id="KW-1133">Transmembrane helix</keyword>
<evidence type="ECO:0000256" key="1">
    <source>
        <dbReference type="SAM" id="Phobius"/>
    </source>
</evidence>
<sequence length="151" mass="17155">MAQHYSNGLLAAQPSSHGRHYHAAASSSSSSSSPFRDRHDSSLLDDLFALVAHAARSLRTFWHERGRDLTVAFLAYVARQLRRNLTVARLLSLPHLLVAFWVVVLLWGERWVFQSAVSKCHWSNWESWVSNGPPSLPARTTVFHRKNIRLS</sequence>
<gene>
    <name evidence="2" type="ORF">VTK73DRAFT_4897</name>
</gene>
<reference evidence="2 3" key="1">
    <citation type="journal article" date="2024" name="Commun. Biol.">
        <title>Comparative genomic analysis of thermophilic fungi reveals convergent evolutionary adaptations and gene losses.</title>
        <authorList>
            <person name="Steindorff A.S."/>
            <person name="Aguilar-Pontes M.V."/>
            <person name="Robinson A.J."/>
            <person name="Andreopoulos B."/>
            <person name="LaButti K."/>
            <person name="Kuo A."/>
            <person name="Mondo S."/>
            <person name="Riley R."/>
            <person name="Otillar R."/>
            <person name="Haridas S."/>
            <person name="Lipzen A."/>
            <person name="Grimwood J."/>
            <person name="Schmutz J."/>
            <person name="Clum A."/>
            <person name="Reid I.D."/>
            <person name="Moisan M.C."/>
            <person name="Butler G."/>
            <person name="Nguyen T.T.M."/>
            <person name="Dewar K."/>
            <person name="Conant G."/>
            <person name="Drula E."/>
            <person name="Henrissat B."/>
            <person name="Hansel C."/>
            <person name="Singer S."/>
            <person name="Hutchinson M.I."/>
            <person name="de Vries R.P."/>
            <person name="Natvig D.O."/>
            <person name="Powell A.J."/>
            <person name="Tsang A."/>
            <person name="Grigoriev I.V."/>
        </authorList>
    </citation>
    <scope>NUCLEOTIDE SEQUENCE [LARGE SCALE GENOMIC DNA]</scope>
    <source>
        <strain evidence="2 3">ATCC 24622</strain>
    </source>
</reference>
<dbReference type="EMBL" id="JAZHXJ010002754">
    <property type="protein sequence ID" value="KAL1836871.1"/>
    <property type="molecule type" value="Genomic_DNA"/>
</dbReference>
<evidence type="ECO:0000313" key="3">
    <source>
        <dbReference type="Proteomes" id="UP001586593"/>
    </source>
</evidence>
<feature type="transmembrane region" description="Helical" evidence="1">
    <location>
        <begin position="87"/>
        <end position="108"/>
    </location>
</feature>
<name>A0ABR3V578_9PEZI</name>
<keyword evidence="3" id="KW-1185">Reference proteome</keyword>
<keyword evidence="1" id="KW-0812">Transmembrane</keyword>
<evidence type="ECO:0000313" key="2">
    <source>
        <dbReference type="EMBL" id="KAL1836871.1"/>
    </source>
</evidence>